<gene>
    <name evidence="2" type="ORF">D3226_11835</name>
</gene>
<protein>
    <submittedName>
        <fullName evidence="2">Uncharacterized protein</fullName>
    </submittedName>
</protein>
<sequence length="87" mass="9247">MITVLIAAGVIALLVTVWRIDRSRRTRDGSVLSGTVSAFDNVFHPEAARAAEIREIQRELPAEAPSPGDPPQAGLFSTTPPAPPSQT</sequence>
<dbReference type="EMBL" id="QYAD01000004">
    <property type="protein sequence ID" value="MBL3690634.1"/>
    <property type="molecule type" value="Genomic_DNA"/>
</dbReference>
<name>A0ABS1SSY9_9MICO</name>
<keyword evidence="3" id="KW-1185">Reference proteome</keyword>
<proteinExistence type="predicted"/>
<evidence type="ECO:0000256" key="1">
    <source>
        <dbReference type="SAM" id="MobiDB-lite"/>
    </source>
</evidence>
<organism evidence="2 3">
    <name type="scientific">Leucobacter chromiireducens subsp. chromiireducens</name>
    <dbReference type="NCBI Taxonomy" id="660067"/>
    <lineage>
        <taxon>Bacteria</taxon>
        <taxon>Bacillati</taxon>
        <taxon>Actinomycetota</taxon>
        <taxon>Actinomycetes</taxon>
        <taxon>Micrococcales</taxon>
        <taxon>Microbacteriaceae</taxon>
        <taxon>Leucobacter</taxon>
    </lineage>
</organism>
<evidence type="ECO:0000313" key="3">
    <source>
        <dbReference type="Proteomes" id="UP001646141"/>
    </source>
</evidence>
<feature type="region of interest" description="Disordered" evidence="1">
    <location>
        <begin position="58"/>
        <end position="87"/>
    </location>
</feature>
<reference evidence="2 3" key="1">
    <citation type="submission" date="2018-09" db="EMBL/GenBank/DDBJ databases">
        <title>Comparative genomics of Leucobacter spp.</title>
        <authorList>
            <person name="Reis A.C."/>
            <person name="Kolvenbach B.A."/>
            <person name="Corvini P.F.X."/>
            <person name="Nunes O.C."/>
        </authorList>
    </citation>
    <scope>NUCLEOTIDE SEQUENCE [LARGE SCALE GENOMIC DNA]</scope>
    <source>
        <strain evidence="2 3">L-1</strain>
    </source>
</reference>
<accession>A0ABS1SSY9</accession>
<evidence type="ECO:0000313" key="2">
    <source>
        <dbReference type="EMBL" id="MBL3690634.1"/>
    </source>
</evidence>
<dbReference type="Proteomes" id="UP001646141">
    <property type="component" value="Unassembled WGS sequence"/>
</dbReference>
<comment type="caution">
    <text evidence="2">The sequence shown here is derived from an EMBL/GenBank/DDBJ whole genome shotgun (WGS) entry which is preliminary data.</text>
</comment>